<organism evidence="1 4">
    <name type="scientific">Photinus pyralis</name>
    <name type="common">Common eastern firefly</name>
    <name type="synonym">Lampyris pyralis</name>
    <dbReference type="NCBI Taxonomy" id="7054"/>
    <lineage>
        <taxon>Eukaryota</taxon>
        <taxon>Metazoa</taxon>
        <taxon>Ecdysozoa</taxon>
        <taxon>Arthropoda</taxon>
        <taxon>Hexapoda</taxon>
        <taxon>Insecta</taxon>
        <taxon>Pterygota</taxon>
        <taxon>Neoptera</taxon>
        <taxon>Endopterygota</taxon>
        <taxon>Coleoptera</taxon>
        <taxon>Polyphaga</taxon>
        <taxon>Elateriformia</taxon>
        <taxon>Elateroidea</taxon>
        <taxon>Lampyridae</taxon>
        <taxon>Lampyrinae</taxon>
        <taxon>Photinus</taxon>
    </lineage>
</organism>
<accession>A0A5N3ZZZ0</accession>
<reference evidence="1 4" key="1">
    <citation type="journal article" date="2018" name="Elife">
        <title>Firefly genomes illuminate parallel origins of bioluminescence in beetles.</title>
        <authorList>
            <person name="Fallon T.R."/>
            <person name="Lower S.E."/>
            <person name="Chang C.H."/>
            <person name="Bessho-Uehara M."/>
            <person name="Martin G.J."/>
            <person name="Bewick A.J."/>
            <person name="Behringer M."/>
            <person name="Debat H.J."/>
            <person name="Wong I."/>
            <person name="Day J.C."/>
            <person name="Suvorov A."/>
            <person name="Silva C.J."/>
            <person name="Stanger-Hall K.F."/>
            <person name="Hall D.W."/>
            <person name="Schmitz R.J."/>
            <person name="Nelson D.R."/>
            <person name="Lewis S.M."/>
            <person name="Shigenobu S."/>
            <person name="Bybee S.M."/>
            <person name="Larracuente A.M."/>
            <person name="Oba Y."/>
            <person name="Weng J.K."/>
        </authorList>
    </citation>
    <scope>NUCLEOTIDE SEQUENCE [LARGE SCALE GENOMIC DNA]</scope>
    <source>
        <strain evidence="1">1611_PpyrPB1</strain>
        <tissue evidence="1">Whole body</tissue>
    </source>
</reference>
<reference evidence="1" key="2">
    <citation type="submission" date="2019-08" db="EMBL/GenBank/DDBJ databases">
        <authorList>
            <consortium name="Photinus pyralis genome working group"/>
            <person name="Fallon T.R."/>
            <person name="Sander Lower S.E."/>
            <person name="Weng J.-K."/>
        </authorList>
    </citation>
    <scope>NUCLEOTIDE SEQUENCE</scope>
    <source>
        <strain evidence="1">1611_PpyrPB1</strain>
        <tissue evidence="1">Whole body</tissue>
    </source>
</reference>
<proteinExistence type="predicted"/>
<dbReference type="Proteomes" id="UP000327044">
    <property type="component" value="Unassembled WGS sequence"/>
</dbReference>
<name>A0A5N3ZZZ0_PHOPY</name>
<evidence type="ECO:0000313" key="1">
    <source>
        <dbReference type="EMBL" id="KAB0790588.1"/>
    </source>
</evidence>
<protein>
    <submittedName>
        <fullName evidence="1">Uncharacterized protein</fullName>
    </submittedName>
</protein>
<keyword evidence="4" id="KW-1185">Reference proteome</keyword>
<dbReference type="AlphaFoldDB" id="A0A5N3ZZZ0"/>
<sequence>MDSYCTPPDVEEVALAAGTFLIPDDTISDREEFDLEHTTQEEEVTNDYNVFEQNNLSTEIDNPTDDSDSEDNVPLAQLLPQATSLQKKKKPTILLKWTRTVTKQIDSTCNVSFSEPEKHRNSSTRNH</sequence>
<dbReference type="EMBL" id="VVIM01000001">
    <property type="protein sequence ID" value="KAB0805289.1"/>
    <property type="molecule type" value="Genomic_DNA"/>
</dbReference>
<evidence type="ECO:0000313" key="3">
    <source>
        <dbReference type="EMBL" id="KAB0805289.1"/>
    </source>
</evidence>
<dbReference type="InParanoid" id="A0A5N3ZZZ0"/>
<dbReference type="EMBL" id="VVIM01000001">
    <property type="protein sequence ID" value="KAB0803094.1"/>
    <property type="molecule type" value="Genomic_DNA"/>
</dbReference>
<evidence type="ECO:0000313" key="2">
    <source>
        <dbReference type="EMBL" id="KAB0803094.1"/>
    </source>
</evidence>
<dbReference type="EMBL" id="VVIM01001082">
    <property type="protein sequence ID" value="KAB0790588.1"/>
    <property type="molecule type" value="Genomic_DNA"/>
</dbReference>
<comment type="caution">
    <text evidence="1">The sequence shown here is derived from an EMBL/GenBank/DDBJ whole genome shotgun (WGS) entry which is preliminary data.</text>
</comment>
<evidence type="ECO:0000313" key="4">
    <source>
        <dbReference type="Proteomes" id="UP000327044"/>
    </source>
</evidence>
<gene>
    <name evidence="2" type="ORF">PPYR_00064</name>
    <name evidence="3" type="ORF">PPYR_02259</name>
    <name evidence="1" type="ORF">PPYR_15007</name>
</gene>